<keyword evidence="3" id="KW-1185">Reference proteome</keyword>
<gene>
    <name evidence="2" type="ORF">Llan_0889</name>
</gene>
<feature type="transmembrane region" description="Helical" evidence="1">
    <location>
        <begin position="113"/>
        <end position="136"/>
    </location>
</feature>
<dbReference type="AlphaFoldDB" id="A0A0W0VTH2"/>
<evidence type="ECO:0000313" key="2">
    <source>
        <dbReference type="EMBL" id="KTD23390.1"/>
    </source>
</evidence>
<feature type="transmembrane region" description="Helical" evidence="1">
    <location>
        <begin position="55"/>
        <end position="75"/>
    </location>
</feature>
<dbReference type="OrthoDB" id="5654350at2"/>
<reference evidence="2 3" key="1">
    <citation type="submission" date="2015-11" db="EMBL/GenBank/DDBJ databases">
        <title>Genomic analysis of 38 Legionella species identifies large and diverse effector repertoires.</title>
        <authorList>
            <person name="Burstein D."/>
            <person name="Amaro F."/>
            <person name="Zusman T."/>
            <person name="Lifshitz Z."/>
            <person name="Cohen O."/>
            <person name="Gilbert J.A."/>
            <person name="Pupko T."/>
            <person name="Shuman H.A."/>
            <person name="Segal G."/>
        </authorList>
    </citation>
    <scope>NUCLEOTIDE SEQUENCE [LARGE SCALE GENOMIC DNA]</scope>
    <source>
        <strain evidence="2 3">ATCC 49751</strain>
    </source>
</reference>
<dbReference type="eggNOG" id="ENOG5031F2N">
    <property type="taxonomic scope" value="Bacteria"/>
</dbReference>
<feature type="transmembrane region" description="Helical" evidence="1">
    <location>
        <begin position="24"/>
        <end position="43"/>
    </location>
</feature>
<dbReference type="EMBL" id="LNYI01000015">
    <property type="protein sequence ID" value="KTD23390.1"/>
    <property type="molecule type" value="Genomic_DNA"/>
</dbReference>
<keyword evidence="1" id="KW-0812">Transmembrane</keyword>
<comment type="caution">
    <text evidence="2">The sequence shown here is derived from an EMBL/GenBank/DDBJ whole genome shotgun (WGS) entry which is preliminary data.</text>
</comment>
<feature type="transmembrane region" description="Helical" evidence="1">
    <location>
        <begin position="87"/>
        <end position="106"/>
    </location>
</feature>
<dbReference type="PATRIC" id="fig|45067.4.peg.921"/>
<keyword evidence="1" id="KW-1133">Transmembrane helix</keyword>
<dbReference type="Proteomes" id="UP000054869">
    <property type="component" value="Unassembled WGS sequence"/>
</dbReference>
<accession>A0A0W0VTH2</accession>
<keyword evidence="1" id="KW-0472">Membrane</keyword>
<evidence type="ECO:0000256" key="1">
    <source>
        <dbReference type="SAM" id="Phobius"/>
    </source>
</evidence>
<dbReference type="STRING" id="45067.Llan_0889"/>
<proteinExistence type="predicted"/>
<sequence length="141" mass="16133">MDANIIGIAETSSRIGYLSQNMDTVLTLGLTILAEWLAFFIFIKKNVPQRHVLGWILFIVGINCLTNPLAQMIYSSLKTLNFRPLDWLLTEILVILGEAFLIYEIMAQTFRRGLFYSMLLNITSILVGAILCWLNLLPWCY</sequence>
<protein>
    <submittedName>
        <fullName evidence="2">Uncharacterized protein</fullName>
    </submittedName>
</protein>
<evidence type="ECO:0000313" key="3">
    <source>
        <dbReference type="Proteomes" id="UP000054869"/>
    </source>
</evidence>
<name>A0A0W0VTH2_9GAMM</name>
<dbReference type="RefSeq" id="WP_028373528.1">
    <property type="nucleotide sequence ID" value="NZ_CAAAJD010000013.1"/>
</dbReference>
<organism evidence="2 3">
    <name type="scientific">Legionella lansingensis</name>
    <dbReference type="NCBI Taxonomy" id="45067"/>
    <lineage>
        <taxon>Bacteria</taxon>
        <taxon>Pseudomonadati</taxon>
        <taxon>Pseudomonadota</taxon>
        <taxon>Gammaproteobacteria</taxon>
        <taxon>Legionellales</taxon>
        <taxon>Legionellaceae</taxon>
        <taxon>Legionella</taxon>
    </lineage>
</organism>